<proteinExistence type="predicted"/>
<organism evidence="1 2">
    <name type="scientific">Persea americana</name>
    <name type="common">Avocado</name>
    <dbReference type="NCBI Taxonomy" id="3435"/>
    <lineage>
        <taxon>Eukaryota</taxon>
        <taxon>Viridiplantae</taxon>
        <taxon>Streptophyta</taxon>
        <taxon>Embryophyta</taxon>
        <taxon>Tracheophyta</taxon>
        <taxon>Spermatophyta</taxon>
        <taxon>Magnoliopsida</taxon>
        <taxon>Magnoliidae</taxon>
        <taxon>Laurales</taxon>
        <taxon>Lauraceae</taxon>
        <taxon>Persea</taxon>
    </lineage>
</organism>
<reference evidence="1 2" key="1">
    <citation type="journal article" date="2022" name="Hortic Res">
        <title>A haplotype resolved chromosomal level avocado genome allows analysis of novel avocado genes.</title>
        <authorList>
            <person name="Nath O."/>
            <person name="Fletcher S.J."/>
            <person name="Hayward A."/>
            <person name="Shaw L.M."/>
            <person name="Masouleh A.K."/>
            <person name="Furtado A."/>
            <person name="Henry R.J."/>
            <person name="Mitter N."/>
        </authorList>
    </citation>
    <scope>NUCLEOTIDE SEQUENCE [LARGE SCALE GENOMIC DNA]</scope>
    <source>
        <strain evidence="2">cv. Hass</strain>
    </source>
</reference>
<name>A0ACC2MLM8_PERAE</name>
<comment type="caution">
    <text evidence="1">The sequence shown here is derived from an EMBL/GenBank/DDBJ whole genome shotgun (WGS) entry which is preliminary data.</text>
</comment>
<evidence type="ECO:0000313" key="2">
    <source>
        <dbReference type="Proteomes" id="UP001234297"/>
    </source>
</evidence>
<gene>
    <name evidence="1" type="ORF">MRB53_008363</name>
</gene>
<dbReference type="Proteomes" id="UP001234297">
    <property type="component" value="Chromosome 2"/>
</dbReference>
<sequence>MKTGGDVMRGDGYIPGEYSSPYLVTCQQTGRAAASNGAARADYDFRRSARYYAQKNLLSPEEMSTAPIISFSLEMYIHDTTPTSSF</sequence>
<keyword evidence="2" id="KW-1185">Reference proteome</keyword>
<evidence type="ECO:0000313" key="1">
    <source>
        <dbReference type="EMBL" id="KAJ8646615.1"/>
    </source>
</evidence>
<protein>
    <submittedName>
        <fullName evidence="1">Uncharacterized protein</fullName>
    </submittedName>
</protein>
<accession>A0ACC2MLM8</accession>
<dbReference type="EMBL" id="CM056810">
    <property type="protein sequence ID" value="KAJ8646615.1"/>
    <property type="molecule type" value="Genomic_DNA"/>
</dbReference>